<sequence length="157" mass="16731">MAQVVGSSRSLGWRARTMQTVTGVFGGSPTQSASAEPHPMRASHPAHPHEHGAQPPHPPFCVPSVRQPGGERVRGERGRGRSGCVDRAVQRRALAAGRRGALQTPGHGRLPEHNRRAVRPPNQGTAGGPRHARSQSQQLLESHGGRVYQNQPGTPTA</sequence>
<evidence type="ECO:0000313" key="2">
    <source>
        <dbReference type="EMBL" id="KAI1881934.1"/>
    </source>
</evidence>
<dbReference type="EMBL" id="JAERUA010000025">
    <property type="protein sequence ID" value="KAI1881934.1"/>
    <property type="molecule type" value="Genomic_DNA"/>
</dbReference>
<accession>A0A8T3CFV4</accession>
<protein>
    <submittedName>
        <fullName evidence="2">Uncharacterized protein</fullName>
    </submittedName>
</protein>
<keyword evidence="3" id="KW-1185">Reference proteome</keyword>
<feature type="compositionally biased region" description="Polar residues" evidence="1">
    <location>
        <begin position="22"/>
        <end position="34"/>
    </location>
</feature>
<feature type="compositionally biased region" description="Low complexity" evidence="1">
    <location>
        <begin position="91"/>
        <end position="103"/>
    </location>
</feature>
<name>A0A8T3CFV4_9TELE</name>
<reference evidence="2" key="1">
    <citation type="submission" date="2021-01" db="EMBL/GenBank/DDBJ databases">
        <authorList>
            <person name="Zahm M."/>
            <person name="Roques C."/>
            <person name="Cabau C."/>
            <person name="Klopp C."/>
            <person name="Donnadieu C."/>
            <person name="Jouanno E."/>
            <person name="Lampietro C."/>
            <person name="Louis A."/>
            <person name="Herpin A."/>
            <person name="Echchiki A."/>
            <person name="Berthelot C."/>
            <person name="Parey E."/>
            <person name="Roest-Crollius H."/>
            <person name="Braasch I."/>
            <person name="Postlethwait J."/>
            <person name="Bobe J."/>
            <person name="Montfort J."/>
            <person name="Bouchez O."/>
            <person name="Begum T."/>
            <person name="Mejri S."/>
            <person name="Adams A."/>
            <person name="Chen W.-J."/>
            <person name="Guiguen Y."/>
        </authorList>
    </citation>
    <scope>NUCLEOTIDE SEQUENCE</scope>
    <source>
        <tissue evidence="2">Blood</tissue>
    </source>
</reference>
<gene>
    <name evidence="2" type="ORF">AGOR_G00244810</name>
</gene>
<organism evidence="2 3">
    <name type="scientific">Albula goreensis</name>
    <dbReference type="NCBI Taxonomy" id="1534307"/>
    <lineage>
        <taxon>Eukaryota</taxon>
        <taxon>Metazoa</taxon>
        <taxon>Chordata</taxon>
        <taxon>Craniata</taxon>
        <taxon>Vertebrata</taxon>
        <taxon>Euteleostomi</taxon>
        <taxon>Actinopterygii</taxon>
        <taxon>Neopterygii</taxon>
        <taxon>Teleostei</taxon>
        <taxon>Albuliformes</taxon>
        <taxon>Albulidae</taxon>
        <taxon>Albula</taxon>
    </lineage>
</organism>
<evidence type="ECO:0000256" key="1">
    <source>
        <dbReference type="SAM" id="MobiDB-lite"/>
    </source>
</evidence>
<feature type="compositionally biased region" description="Polar residues" evidence="1">
    <location>
        <begin position="148"/>
        <end position="157"/>
    </location>
</feature>
<proteinExistence type="predicted"/>
<comment type="caution">
    <text evidence="2">The sequence shown here is derived from an EMBL/GenBank/DDBJ whole genome shotgun (WGS) entry which is preliminary data.</text>
</comment>
<evidence type="ECO:0000313" key="3">
    <source>
        <dbReference type="Proteomes" id="UP000829720"/>
    </source>
</evidence>
<dbReference type="Proteomes" id="UP000829720">
    <property type="component" value="Unassembled WGS sequence"/>
</dbReference>
<feature type="region of interest" description="Disordered" evidence="1">
    <location>
        <begin position="22"/>
        <end position="157"/>
    </location>
</feature>
<feature type="compositionally biased region" description="Basic and acidic residues" evidence="1">
    <location>
        <begin position="69"/>
        <end position="79"/>
    </location>
</feature>
<dbReference type="AlphaFoldDB" id="A0A8T3CFV4"/>